<dbReference type="Gene3D" id="1.20.1600.10">
    <property type="entry name" value="Outer membrane efflux proteins (OEP)"/>
    <property type="match status" value="2"/>
</dbReference>
<evidence type="ECO:0000313" key="12">
    <source>
        <dbReference type="EMBL" id="CAB3396192.1"/>
    </source>
</evidence>
<gene>
    <name evidence="12" type="ORF">COOX1_3438</name>
</gene>
<dbReference type="Gene3D" id="3.30.457.10">
    <property type="entry name" value="Copper amine oxidase-like, N-terminal domain"/>
    <property type="match status" value="1"/>
</dbReference>
<feature type="region of interest" description="Disordered" evidence="9">
    <location>
        <begin position="495"/>
        <end position="530"/>
    </location>
</feature>
<comment type="subcellular location">
    <subcellularLocation>
        <location evidence="1">Cell outer membrane</location>
    </subcellularLocation>
</comment>
<feature type="coiled-coil region" evidence="8">
    <location>
        <begin position="420"/>
        <end position="485"/>
    </location>
</feature>
<dbReference type="PANTHER" id="PTHR30026">
    <property type="entry name" value="OUTER MEMBRANE PROTEIN TOLC"/>
    <property type="match status" value="1"/>
</dbReference>
<evidence type="ECO:0000256" key="9">
    <source>
        <dbReference type="SAM" id="MobiDB-lite"/>
    </source>
</evidence>
<keyword evidence="7" id="KW-0998">Cell outer membrane</keyword>
<dbReference type="InterPro" id="IPR036582">
    <property type="entry name" value="Mao_N_sf"/>
</dbReference>
<keyword evidence="3" id="KW-0813">Transport</keyword>
<evidence type="ECO:0000256" key="10">
    <source>
        <dbReference type="SAM" id="SignalP"/>
    </source>
</evidence>
<dbReference type="InterPro" id="IPR051906">
    <property type="entry name" value="TolC-like"/>
</dbReference>
<dbReference type="PANTHER" id="PTHR30026:SF20">
    <property type="entry name" value="OUTER MEMBRANE PROTEIN TOLC"/>
    <property type="match status" value="1"/>
</dbReference>
<evidence type="ECO:0000256" key="3">
    <source>
        <dbReference type="ARBA" id="ARBA00022448"/>
    </source>
</evidence>
<keyword evidence="4" id="KW-1134">Transmembrane beta strand</keyword>
<keyword evidence="10" id="KW-0732">Signal</keyword>
<name>A0A6F9EI80_9BACL</name>
<dbReference type="RefSeq" id="WP_170086626.1">
    <property type="nucleotide sequence ID" value="NZ_CP047972.1"/>
</dbReference>
<feature type="signal peptide" evidence="10">
    <location>
        <begin position="1"/>
        <end position="23"/>
    </location>
</feature>
<sequence length="551" mass="58815">MRWKPLAVLTLAAIVGGSVPALAADTNSNPVQVIVNGGVAQWTSAPKVVDGNILLPIDEFAGQFQAVMKQYNDGQNASLSKDSHVVMLTAGSNVAQLNGKQITLPIAPLVLNGKMYVPADPIAKWLGGDVEWVAATDTLYLATQGTLRLGTGGSNDSGVDMPLSYERAVELAYSNSYRVKNALADIDRSRDVLNKAGENVKYLPTGPGADPAVNKAFTGYTQASIAYGMSQKAYGMAQDVVTYAVKQAYNGILQAEAQQQAAEAALKNAQVQANIATVGHQYGTVSDIQWQQAMQGLQAAKAGLEAANKAVTDAYQRLNSLTGLPTDAKYQVVDQPRVDDLKNVDPEAQVARVTSDSPAIWQAEQQVNLAKLQLDLYTFNDPNNPDPYEAKQIDVQKASNSEADLQDQLSRAVRSAYNGLLELRDQYQSLQSQLAAAEQSLKLAQIQYQYGAGIQADVVAAQAKVDQLKQQLANTAAQFDNLKMVFEKPWVAGGSGGSGGGSGGGGGGPRQSFPDDKKARNPAQKPLPWPAATCGRRSFFFQTLFTFAALR</sequence>
<evidence type="ECO:0000256" key="8">
    <source>
        <dbReference type="SAM" id="Coils"/>
    </source>
</evidence>
<evidence type="ECO:0000259" key="11">
    <source>
        <dbReference type="Pfam" id="PF07833"/>
    </source>
</evidence>
<keyword evidence="6" id="KW-0472">Membrane</keyword>
<dbReference type="InterPro" id="IPR003423">
    <property type="entry name" value="OMP_efflux"/>
</dbReference>
<dbReference type="SUPFAM" id="SSF55383">
    <property type="entry name" value="Copper amine oxidase, domain N"/>
    <property type="match status" value="1"/>
</dbReference>
<dbReference type="EMBL" id="LR792683">
    <property type="protein sequence ID" value="CAB3396192.1"/>
    <property type="molecule type" value="Genomic_DNA"/>
</dbReference>
<evidence type="ECO:0000256" key="2">
    <source>
        <dbReference type="ARBA" id="ARBA00007613"/>
    </source>
</evidence>
<keyword evidence="5" id="KW-0812">Transmembrane</keyword>
<dbReference type="GO" id="GO:0015562">
    <property type="term" value="F:efflux transmembrane transporter activity"/>
    <property type="evidence" value="ECO:0007669"/>
    <property type="project" value="InterPro"/>
</dbReference>
<reference evidence="12 13" key="1">
    <citation type="submission" date="2020-04" db="EMBL/GenBank/DDBJ databases">
        <authorList>
            <person name="Hogendoorn C."/>
        </authorList>
    </citation>
    <scope>NUCLEOTIDE SEQUENCE [LARGE SCALE GENOMIC DNA]</scope>
    <source>
        <strain evidence="12">COOX1</strain>
    </source>
</reference>
<protein>
    <recommendedName>
        <fullName evidence="11">Copper amine oxidase-like N-terminal domain-containing protein</fullName>
    </recommendedName>
</protein>
<dbReference type="Pfam" id="PF07833">
    <property type="entry name" value="Cu_amine_oxidN1"/>
    <property type="match status" value="1"/>
</dbReference>
<keyword evidence="8" id="KW-0175">Coiled coil</keyword>
<evidence type="ECO:0000256" key="4">
    <source>
        <dbReference type="ARBA" id="ARBA00022452"/>
    </source>
</evidence>
<feature type="domain" description="Copper amine oxidase-like N-terminal" evidence="11">
    <location>
        <begin position="35"/>
        <end position="140"/>
    </location>
</feature>
<dbReference type="Pfam" id="PF02321">
    <property type="entry name" value="OEP"/>
    <property type="match status" value="1"/>
</dbReference>
<evidence type="ECO:0000256" key="7">
    <source>
        <dbReference type="ARBA" id="ARBA00023237"/>
    </source>
</evidence>
<comment type="similarity">
    <text evidence="2">Belongs to the outer membrane factor (OMF) (TC 1.B.17) family.</text>
</comment>
<dbReference type="SUPFAM" id="SSF56954">
    <property type="entry name" value="Outer membrane efflux proteins (OEP)"/>
    <property type="match status" value="1"/>
</dbReference>
<dbReference type="Proteomes" id="UP000502196">
    <property type="component" value="Chromosome"/>
</dbReference>
<dbReference type="InterPro" id="IPR012854">
    <property type="entry name" value="Cu_amine_oxidase-like_N"/>
</dbReference>
<dbReference type="AlphaFoldDB" id="A0A6F9EI80"/>
<feature type="chain" id="PRO_5026280252" description="Copper amine oxidase-like N-terminal domain-containing protein" evidence="10">
    <location>
        <begin position="24"/>
        <end position="551"/>
    </location>
</feature>
<feature type="compositionally biased region" description="Gly residues" evidence="9">
    <location>
        <begin position="495"/>
        <end position="509"/>
    </location>
</feature>
<evidence type="ECO:0000256" key="6">
    <source>
        <dbReference type="ARBA" id="ARBA00023136"/>
    </source>
</evidence>
<evidence type="ECO:0000256" key="5">
    <source>
        <dbReference type="ARBA" id="ARBA00022692"/>
    </source>
</evidence>
<evidence type="ECO:0000256" key="1">
    <source>
        <dbReference type="ARBA" id="ARBA00004442"/>
    </source>
</evidence>
<proteinExistence type="inferred from homology"/>
<accession>A0A6F9EI80</accession>
<organism evidence="12 13">
    <name type="scientific">Kyrpidia spormannii</name>
    <dbReference type="NCBI Taxonomy" id="2055160"/>
    <lineage>
        <taxon>Bacteria</taxon>
        <taxon>Bacillati</taxon>
        <taxon>Bacillota</taxon>
        <taxon>Bacilli</taxon>
        <taxon>Bacillales</taxon>
        <taxon>Alicyclobacillaceae</taxon>
        <taxon>Kyrpidia</taxon>
    </lineage>
</organism>
<dbReference type="GO" id="GO:0009279">
    <property type="term" value="C:cell outer membrane"/>
    <property type="evidence" value="ECO:0007669"/>
    <property type="project" value="UniProtKB-SubCell"/>
</dbReference>
<evidence type="ECO:0000313" key="13">
    <source>
        <dbReference type="Proteomes" id="UP000502196"/>
    </source>
</evidence>
<dbReference type="GO" id="GO:0015288">
    <property type="term" value="F:porin activity"/>
    <property type="evidence" value="ECO:0007669"/>
    <property type="project" value="TreeGrafter"/>
</dbReference>
<dbReference type="GO" id="GO:1990281">
    <property type="term" value="C:efflux pump complex"/>
    <property type="evidence" value="ECO:0007669"/>
    <property type="project" value="TreeGrafter"/>
</dbReference>